<evidence type="ECO:0000256" key="10">
    <source>
        <dbReference type="ARBA" id="ARBA00042039"/>
    </source>
</evidence>
<evidence type="ECO:0000256" key="9">
    <source>
        <dbReference type="ARBA" id="ARBA00041091"/>
    </source>
</evidence>
<keyword evidence="6 11" id="KW-1133">Transmembrane helix</keyword>
<dbReference type="PANTHER" id="PTHR43184">
    <property type="entry name" value="MAJOR FACILITATOR SUPERFAMILY TRANSPORTER 16, ISOFORM B"/>
    <property type="match status" value="1"/>
</dbReference>
<dbReference type="PIRSF" id="PIRSF002808">
    <property type="entry name" value="Hexose_phosphate_transp"/>
    <property type="match status" value="1"/>
</dbReference>
<evidence type="ECO:0000256" key="3">
    <source>
        <dbReference type="ARBA" id="ARBA00022448"/>
    </source>
</evidence>
<organism evidence="13 14">
    <name type="scientific">Chionoecetes opilio</name>
    <name type="common">Atlantic snow crab</name>
    <name type="synonym">Cancer opilio</name>
    <dbReference type="NCBI Taxonomy" id="41210"/>
    <lineage>
        <taxon>Eukaryota</taxon>
        <taxon>Metazoa</taxon>
        <taxon>Ecdysozoa</taxon>
        <taxon>Arthropoda</taxon>
        <taxon>Crustacea</taxon>
        <taxon>Multicrustacea</taxon>
        <taxon>Malacostraca</taxon>
        <taxon>Eumalacostraca</taxon>
        <taxon>Eucarida</taxon>
        <taxon>Decapoda</taxon>
        <taxon>Pleocyemata</taxon>
        <taxon>Brachyura</taxon>
        <taxon>Eubrachyura</taxon>
        <taxon>Majoidea</taxon>
        <taxon>Majidae</taxon>
        <taxon>Chionoecetes</taxon>
    </lineage>
</organism>
<proteinExistence type="inferred from homology"/>
<sequence>MAKLPISIQAMEASCCVTVLPRKKRIVYSSWIWVLTFMIYCSYHLSRKPISVVKNVLHQNCSSLTPPENVNASVDPTWCDWKPFDGANAPTLLSTVDSSFLFAYAFGMFLSGIVAERVDLRLFLSFGMVLSGLFCAMFGLGYILKIHNIGYYIAAQVMCGLVQTTGWPGVVSCLGNWFGKGKRGLIMGIWNSHTSLGNILGTLIAASFVTYNWGLSFIVPGLIIAGLGVVVFFFMVPEPAMVGLPNPNKKMELEGTSSPHTRRRQMVGEFADTSDEERASLMANESPAIYDDKIKVVCVEAQESKEEKAIGFLEALKIPGVIEFSFCLFFAKLVSYTFLYWLPNYILYQTNYGPEESANLSTFFDMGAIIGGIMAGLVSDYTGMPAATCSIMLIAAIPMMYVYQTFCTVSLGINIFLLVVVGILVNGPYSLITTAVSADLGTHQSLNGNAKALATVSAVIDGTGSIGAALGPQIAGPISSYGWQYVFDMLMVSDVLALLLLTRLVLREIQRWRIRRREAAPARL</sequence>
<comment type="catalytic activity">
    <reaction evidence="8">
        <text>D-glucose 6-phosphate(in) + phosphate(out) = D-glucose 6-phosphate(out) + phosphate(in)</text>
        <dbReference type="Rhea" id="RHEA:71535"/>
        <dbReference type="ChEBI" id="CHEBI:43474"/>
        <dbReference type="ChEBI" id="CHEBI:61548"/>
    </reaction>
</comment>
<feature type="transmembrane region" description="Helical" evidence="11">
    <location>
        <begin position="98"/>
        <end position="115"/>
    </location>
</feature>
<dbReference type="SUPFAM" id="SSF103473">
    <property type="entry name" value="MFS general substrate transporter"/>
    <property type="match status" value="1"/>
</dbReference>
<evidence type="ECO:0000256" key="8">
    <source>
        <dbReference type="ARBA" id="ARBA00034251"/>
    </source>
</evidence>
<keyword evidence="7 11" id="KW-0472">Membrane</keyword>
<dbReference type="GO" id="GO:0061513">
    <property type="term" value="F:glucose 6-phosphate:phosphate antiporter activity"/>
    <property type="evidence" value="ECO:0007669"/>
    <property type="project" value="InterPro"/>
</dbReference>
<evidence type="ECO:0000256" key="11">
    <source>
        <dbReference type="SAM" id="Phobius"/>
    </source>
</evidence>
<dbReference type="Gene3D" id="1.20.1250.20">
    <property type="entry name" value="MFS general substrate transporter like domains"/>
    <property type="match status" value="2"/>
</dbReference>
<feature type="transmembrane region" description="Helical" evidence="11">
    <location>
        <begin position="485"/>
        <end position="506"/>
    </location>
</feature>
<evidence type="ECO:0000256" key="5">
    <source>
        <dbReference type="ARBA" id="ARBA00022692"/>
    </source>
</evidence>
<feature type="transmembrane region" description="Helical" evidence="11">
    <location>
        <begin position="401"/>
        <end position="425"/>
    </location>
</feature>
<feature type="domain" description="Major facilitator superfamily (MFS) profile" evidence="12">
    <location>
        <begin position="35"/>
        <end position="509"/>
    </location>
</feature>
<evidence type="ECO:0000256" key="1">
    <source>
        <dbReference type="ARBA" id="ARBA00004141"/>
    </source>
</evidence>
<evidence type="ECO:0000256" key="2">
    <source>
        <dbReference type="ARBA" id="ARBA00009598"/>
    </source>
</evidence>
<dbReference type="InterPro" id="IPR011701">
    <property type="entry name" value="MFS"/>
</dbReference>
<dbReference type="FunFam" id="1.20.1250.20:FF:000028">
    <property type="entry name" value="Sugar phosphate exchanger 3 isoform 1"/>
    <property type="match status" value="1"/>
</dbReference>
<evidence type="ECO:0000259" key="12">
    <source>
        <dbReference type="PROSITE" id="PS50850"/>
    </source>
</evidence>
<comment type="caution">
    <text evidence="13">The sequence shown here is derived from an EMBL/GenBank/DDBJ whole genome shotgun (WGS) entry which is preliminary data.</text>
</comment>
<dbReference type="InterPro" id="IPR036259">
    <property type="entry name" value="MFS_trans_sf"/>
</dbReference>
<dbReference type="EMBL" id="JACEEZ010002336">
    <property type="protein sequence ID" value="KAG0728301.1"/>
    <property type="molecule type" value="Genomic_DNA"/>
</dbReference>
<feature type="transmembrane region" description="Helical" evidence="11">
    <location>
        <begin position="122"/>
        <end position="143"/>
    </location>
</feature>
<name>A0A8J4YU60_CHIOP</name>
<evidence type="ECO:0000256" key="6">
    <source>
        <dbReference type="ARBA" id="ARBA00022989"/>
    </source>
</evidence>
<feature type="transmembrane region" description="Helical" evidence="11">
    <location>
        <begin position="149"/>
        <end position="178"/>
    </location>
</feature>
<dbReference type="CDD" id="cd17344">
    <property type="entry name" value="MFS_SLC37A1_2"/>
    <property type="match status" value="1"/>
</dbReference>
<feature type="transmembrane region" description="Helical" evidence="11">
    <location>
        <begin position="321"/>
        <end position="342"/>
    </location>
</feature>
<dbReference type="InterPro" id="IPR000849">
    <property type="entry name" value="Sugar_P_transporter"/>
</dbReference>
<protein>
    <recommendedName>
        <fullName evidence="9">Sugar phosphate exchanger 3</fullName>
    </recommendedName>
    <alternativeName>
        <fullName evidence="10">Solute carrier family 37 member 3</fullName>
    </alternativeName>
</protein>
<keyword evidence="4" id="KW-0762">Sugar transport</keyword>
<evidence type="ECO:0000256" key="4">
    <source>
        <dbReference type="ARBA" id="ARBA00022597"/>
    </source>
</evidence>
<dbReference type="InterPro" id="IPR020846">
    <property type="entry name" value="MFS_dom"/>
</dbReference>
<dbReference type="InterPro" id="IPR044740">
    <property type="entry name" value="SLC37A1_2"/>
</dbReference>
<evidence type="ECO:0000256" key="7">
    <source>
        <dbReference type="ARBA" id="ARBA00023136"/>
    </source>
</evidence>
<evidence type="ECO:0000313" key="14">
    <source>
        <dbReference type="Proteomes" id="UP000770661"/>
    </source>
</evidence>
<dbReference type="Proteomes" id="UP000770661">
    <property type="component" value="Unassembled WGS sequence"/>
</dbReference>
<keyword evidence="5 11" id="KW-0812">Transmembrane</keyword>
<dbReference type="PANTHER" id="PTHR43184:SF12">
    <property type="entry name" value="SUGAR PHOSPHATE EXCHANGER 3"/>
    <property type="match status" value="1"/>
</dbReference>
<dbReference type="PROSITE" id="PS50850">
    <property type="entry name" value="MFS"/>
    <property type="match status" value="1"/>
</dbReference>
<dbReference type="AlphaFoldDB" id="A0A8J4YU60"/>
<keyword evidence="3" id="KW-0813">Transport</keyword>
<dbReference type="GO" id="GO:0016020">
    <property type="term" value="C:membrane"/>
    <property type="evidence" value="ECO:0007669"/>
    <property type="project" value="UniProtKB-SubCell"/>
</dbReference>
<evidence type="ECO:0000313" key="13">
    <source>
        <dbReference type="EMBL" id="KAG0728301.1"/>
    </source>
</evidence>
<dbReference type="Pfam" id="PF07690">
    <property type="entry name" value="MFS_1"/>
    <property type="match status" value="1"/>
</dbReference>
<accession>A0A8J4YU60</accession>
<comment type="subcellular location">
    <subcellularLocation>
        <location evidence="1">Membrane</location>
        <topology evidence="1">Multi-pass membrane protein</topology>
    </subcellularLocation>
</comment>
<reference evidence="13" key="1">
    <citation type="submission" date="2020-07" db="EMBL/GenBank/DDBJ databases">
        <title>The High-quality genome of the commercially important snow crab, Chionoecetes opilio.</title>
        <authorList>
            <person name="Jeong J.-H."/>
            <person name="Ryu S."/>
        </authorList>
    </citation>
    <scope>NUCLEOTIDE SEQUENCE</scope>
    <source>
        <strain evidence="13">MADBK_172401_WGS</strain>
        <tissue evidence="13">Digestive gland</tissue>
    </source>
</reference>
<dbReference type="OrthoDB" id="3639251at2759"/>
<feature type="transmembrane region" description="Helical" evidence="11">
    <location>
        <begin position="26"/>
        <end position="45"/>
    </location>
</feature>
<comment type="similarity">
    <text evidence="2">Belongs to the major facilitator superfamily. Organophosphate:Pi antiporter (OPA) (TC 2.A.1.4) family.</text>
</comment>
<keyword evidence="14" id="KW-1185">Reference proteome</keyword>
<feature type="transmembrane region" description="Helical" evidence="11">
    <location>
        <begin position="190"/>
        <end position="211"/>
    </location>
</feature>
<gene>
    <name evidence="13" type="primary">slc37a2_1</name>
    <name evidence="13" type="ORF">GWK47_032762</name>
</gene>
<feature type="transmembrane region" description="Helical" evidence="11">
    <location>
        <begin position="217"/>
        <end position="236"/>
    </location>
</feature>